<dbReference type="Proteomes" id="UP000095765">
    <property type="component" value="Unassembled WGS sequence"/>
</dbReference>
<reference evidence="2 3" key="1">
    <citation type="submission" date="2015-09" db="EMBL/GenBank/DDBJ databases">
        <authorList>
            <consortium name="Pathogen Informatics"/>
        </authorList>
    </citation>
    <scope>NUCLEOTIDE SEQUENCE [LARGE SCALE GENOMIC DNA]</scope>
    <source>
        <strain evidence="2 3">2789STDY5834939</strain>
    </source>
</reference>
<dbReference type="RefSeq" id="WP_055244759.1">
    <property type="nucleotide sequence ID" value="NZ_CABIWA010000011.1"/>
</dbReference>
<sequence length="224" mass="25205">MNISAVSAAGRSNSHVGGSQDQVIMEIKTKIKEVKQEIQKVNRSRDLTDDQKKAKREMLQTQLDTLQQQLTQRQQQLREERQKQAEKAAAQKPEQMRSEGENRPAVDEKTANTLIAANLDIKHAKRLDTVRISLKGQEKVLAAQNESDTVNLGGALEINYENAAELKDRIRSLDHEIGGRLADMNGIGQTEEKDISVQKDEEQDTDKKQDGAPEKDEKHVDTWA</sequence>
<dbReference type="InterPro" id="IPR025577">
    <property type="entry name" value="FlxA"/>
</dbReference>
<evidence type="ECO:0000313" key="3">
    <source>
        <dbReference type="Proteomes" id="UP000095765"/>
    </source>
</evidence>
<protein>
    <submittedName>
        <fullName evidence="2">Uncharacterized protein</fullName>
    </submittedName>
</protein>
<dbReference type="OrthoDB" id="9931900at2"/>
<feature type="region of interest" description="Disordered" evidence="1">
    <location>
        <begin position="40"/>
        <end position="109"/>
    </location>
</feature>
<feature type="region of interest" description="Disordered" evidence="1">
    <location>
        <begin position="1"/>
        <end position="22"/>
    </location>
</feature>
<feature type="compositionally biased region" description="Basic and acidic residues" evidence="1">
    <location>
        <begin position="94"/>
        <end position="109"/>
    </location>
</feature>
<feature type="compositionally biased region" description="Basic and acidic residues" evidence="1">
    <location>
        <begin position="40"/>
        <end position="58"/>
    </location>
</feature>
<feature type="compositionally biased region" description="Low complexity" evidence="1">
    <location>
        <begin position="59"/>
        <end position="75"/>
    </location>
</feature>
<dbReference type="AlphaFoldDB" id="A0A174PVB6"/>
<feature type="compositionally biased region" description="Basic and acidic residues" evidence="1">
    <location>
        <begin position="190"/>
        <end position="224"/>
    </location>
</feature>
<feature type="region of interest" description="Disordered" evidence="1">
    <location>
        <begin position="179"/>
        <end position="224"/>
    </location>
</feature>
<feature type="compositionally biased region" description="Basic and acidic residues" evidence="1">
    <location>
        <begin position="76"/>
        <end position="86"/>
    </location>
</feature>
<name>A0A174PVB6_9FIRM</name>
<gene>
    <name evidence="2" type="ORF">ERS852551_01367</name>
</gene>
<dbReference type="EMBL" id="CZBE01000008">
    <property type="protein sequence ID" value="CUP61859.1"/>
    <property type="molecule type" value="Genomic_DNA"/>
</dbReference>
<organism evidence="2 3">
    <name type="scientific">Anaerotruncus colihominis</name>
    <dbReference type="NCBI Taxonomy" id="169435"/>
    <lineage>
        <taxon>Bacteria</taxon>
        <taxon>Bacillati</taxon>
        <taxon>Bacillota</taxon>
        <taxon>Clostridia</taxon>
        <taxon>Eubacteriales</taxon>
        <taxon>Oscillospiraceae</taxon>
        <taxon>Anaerotruncus</taxon>
    </lineage>
</organism>
<dbReference type="Pfam" id="PF14282">
    <property type="entry name" value="FlxA"/>
    <property type="match status" value="1"/>
</dbReference>
<evidence type="ECO:0000313" key="2">
    <source>
        <dbReference type="EMBL" id="CUP61859.1"/>
    </source>
</evidence>
<evidence type="ECO:0000256" key="1">
    <source>
        <dbReference type="SAM" id="MobiDB-lite"/>
    </source>
</evidence>
<accession>A0A174PVB6</accession>
<proteinExistence type="predicted"/>